<accession>A0A2N3J1E0</accession>
<feature type="region of interest" description="Disordered" evidence="1">
    <location>
        <begin position="1"/>
        <end position="21"/>
    </location>
</feature>
<dbReference type="InterPro" id="IPR013349">
    <property type="entry name" value="T3SS_YopR"/>
</dbReference>
<comment type="caution">
    <text evidence="2">The sequence shown here is derived from an EMBL/GenBank/DDBJ whole genome shotgun (WGS) entry which is preliminary data.</text>
</comment>
<organism evidence="2 3">
    <name type="scientific">Aeromonas sobria</name>
    <dbReference type="NCBI Taxonomy" id="646"/>
    <lineage>
        <taxon>Bacteria</taxon>
        <taxon>Pseudomonadati</taxon>
        <taxon>Pseudomonadota</taxon>
        <taxon>Gammaproteobacteria</taxon>
        <taxon>Aeromonadales</taxon>
        <taxon>Aeromonadaceae</taxon>
        <taxon>Aeromonas</taxon>
    </lineage>
</organism>
<dbReference type="SUPFAM" id="SSF140591">
    <property type="entry name" value="Type III secretion system domain"/>
    <property type="match status" value="1"/>
</dbReference>
<dbReference type="GO" id="GO:0030257">
    <property type="term" value="C:type III protein secretion system complex"/>
    <property type="evidence" value="ECO:0007669"/>
    <property type="project" value="InterPro"/>
</dbReference>
<gene>
    <name evidence="2" type="ORF">AOX56_14305</name>
</gene>
<dbReference type="NCBIfam" id="TIGR02509">
    <property type="entry name" value="type_III_yopR"/>
    <property type="match status" value="1"/>
</dbReference>
<reference evidence="2 3" key="1">
    <citation type="journal article" date="2017" name="Front. Microbiol.">
        <title>Strong Genomic and Phenotypic Heterogeneity in the Aeromonas sobria Species Complex.</title>
        <authorList>
            <person name="Gauthier J."/>
            <person name="Vincent A.T."/>
            <person name="Charette S.J."/>
            <person name="Derome N."/>
        </authorList>
    </citation>
    <scope>NUCLEOTIDE SEQUENCE [LARGE SCALE GENOMIC DNA]</scope>
    <source>
        <strain evidence="2 3">JF2635</strain>
    </source>
</reference>
<name>A0A2N3J1E0_AERSO</name>
<proteinExistence type="predicted"/>
<dbReference type="InterPro" id="IPR041814">
    <property type="entry name" value="YopR_core"/>
</dbReference>
<dbReference type="AlphaFoldDB" id="A0A2N3J1E0"/>
<dbReference type="RefSeq" id="WP_101317343.1">
    <property type="nucleotide sequence ID" value="NZ_CAWNSS010000031.1"/>
</dbReference>
<evidence type="ECO:0000313" key="2">
    <source>
        <dbReference type="EMBL" id="PKQ79316.1"/>
    </source>
</evidence>
<dbReference type="Proteomes" id="UP000233526">
    <property type="component" value="Unassembled WGS sequence"/>
</dbReference>
<dbReference type="EMBL" id="LJZX01000031">
    <property type="protein sequence ID" value="PKQ79316.1"/>
    <property type="molecule type" value="Genomic_DNA"/>
</dbReference>
<dbReference type="Gene3D" id="1.10.10.1000">
    <property type="entry name" value="Type III secretion system virulence factor YopR, core domain"/>
    <property type="match status" value="1"/>
</dbReference>
<dbReference type="Pfam" id="PF09025">
    <property type="entry name" value="T3SS_needle_reg"/>
    <property type="match status" value="1"/>
</dbReference>
<evidence type="ECO:0000256" key="1">
    <source>
        <dbReference type="SAM" id="MobiDB-lite"/>
    </source>
</evidence>
<sequence length="184" mass="20602">MKIEGSDQLEGVQPLRQPLPPESMAQRQFERLLAKAPEPDLFERWQQGAPLEGLLTGATPAARRELLWQIYQQGDNPAPEIGKQLFAPVTGKLIARFGERQPPVVDAIDLPELRATMREFDPLASRREKVLLNLLSDLRDGQGAVPAEHGFLDALARRELMTLIPLNGMVDNLMRNSHKLDLEA</sequence>
<dbReference type="GO" id="GO:0030254">
    <property type="term" value="P:protein secretion by the type III secretion system"/>
    <property type="evidence" value="ECO:0007669"/>
    <property type="project" value="InterPro"/>
</dbReference>
<evidence type="ECO:0000313" key="3">
    <source>
        <dbReference type="Proteomes" id="UP000233526"/>
    </source>
</evidence>
<protein>
    <submittedName>
        <fullName evidence="2">RNA-binding protein</fullName>
    </submittedName>
</protein>